<dbReference type="InterPro" id="IPR032675">
    <property type="entry name" value="LRR_dom_sf"/>
</dbReference>
<dbReference type="Gene3D" id="3.80.10.10">
    <property type="entry name" value="Ribonuclease Inhibitor"/>
    <property type="match status" value="1"/>
</dbReference>
<dbReference type="SUPFAM" id="SSF52058">
    <property type="entry name" value="L domain-like"/>
    <property type="match status" value="1"/>
</dbReference>
<reference evidence="2" key="1">
    <citation type="submission" date="2018-01" db="EMBL/GenBank/DDBJ databases">
        <authorList>
            <person name="Mao J.F."/>
        </authorList>
    </citation>
    <scope>NUCLEOTIDE SEQUENCE</scope>
    <source>
        <strain evidence="2">Huo1</strain>
        <tissue evidence="2">Leaf</tissue>
    </source>
</reference>
<accession>A0A8X8YHT9</accession>
<reference evidence="2" key="2">
    <citation type="submission" date="2020-08" db="EMBL/GenBank/DDBJ databases">
        <title>Plant Genome Project.</title>
        <authorList>
            <person name="Zhang R.-G."/>
        </authorList>
    </citation>
    <scope>NUCLEOTIDE SEQUENCE</scope>
    <source>
        <strain evidence="2">Huo1</strain>
        <tissue evidence="2">Leaf</tissue>
    </source>
</reference>
<dbReference type="PANTHER" id="PTHR15140">
    <property type="entry name" value="TUBULIN-SPECIFIC CHAPERONE E"/>
    <property type="match status" value="1"/>
</dbReference>
<comment type="caution">
    <text evidence="2">The sequence shown here is derived from an EMBL/GenBank/DDBJ whole genome shotgun (WGS) entry which is preliminary data.</text>
</comment>
<protein>
    <submittedName>
        <fullName evidence="2">Uncharacterized protein</fullName>
    </submittedName>
</protein>
<dbReference type="EMBL" id="PNBA02000003">
    <property type="protein sequence ID" value="KAG6429873.1"/>
    <property type="molecule type" value="Genomic_DNA"/>
</dbReference>
<gene>
    <name evidence="2" type="ORF">SASPL_107928</name>
</gene>
<name>A0A8X8YHT9_SALSN</name>
<evidence type="ECO:0000256" key="1">
    <source>
        <dbReference type="SAM" id="MobiDB-lite"/>
    </source>
</evidence>
<feature type="compositionally biased region" description="Polar residues" evidence="1">
    <location>
        <begin position="22"/>
        <end position="32"/>
    </location>
</feature>
<evidence type="ECO:0000313" key="2">
    <source>
        <dbReference type="EMBL" id="KAG6429873.1"/>
    </source>
</evidence>
<organism evidence="2">
    <name type="scientific">Salvia splendens</name>
    <name type="common">Scarlet sage</name>
    <dbReference type="NCBI Taxonomy" id="180675"/>
    <lineage>
        <taxon>Eukaryota</taxon>
        <taxon>Viridiplantae</taxon>
        <taxon>Streptophyta</taxon>
        <taxon>Embryophyta</taxon>
        <taxon>Tracheophyta</taxon>
        <taxon>Spermatophyta</taxon>
        <taxon>Magnoliopsida</taxon>
        <taxon>eudicotyledons</taxon>
        <taxon>Gunneridae</taxon>
        <taxon>Pentapetalae</taxon>
        <taxon>asterids</taxon>
        <taxon>lamiids</taxon>
        <taxon>Lamiales</taxon>
        <taxon>Lamiaceae</taxon>
        <taxon>Nepetoideae</taxon>
        <taxon>Mentheae</taxon>
        <taxon>Salviinae</taxon>
        <taxon>Salvia</taxon>
        <taxon>Salvia subgen. Calosphace</taxon>
        <taxon>core Calosphace</taxon>
    </lineage>
</organism>
<keyword evidence="3" id="KW-1185">Reference proteome</keyword>
<dbReference type="AlphaFoldDB" id="A0A8X8YHT9"/>
<proteinExistence type="predicted"/>
<evidence type="ECO:0000313" key="3">
    <source>
        <dbReference type="Proteomes" id="UP000298416"/>
    </source>
</evidence>
<dbReference type="Proteomes" id="UP000298416">
    <property type="component" value="Unassembled WGS sequence"/>
</dbReference>
<dbReference type="PANTHER" id="PTHR15140:SF33">
    <property type="entry name" value="LATE BLIGHT RESISTANCE PROTEIN HOMOLOG R1A-3 ISOFORM X1"/>
    <property type="match status" value="1"/>
</dbReference>
<feature type="region of interest" description="Disordered" evidence="1">
    <location>
        <begin position="13"/>
        <end position="32"/>
    </location>
</feature>
<sequence>MDLLRDKTLKVKEERGLKHHQPTPNSSKSPISGETLTNFRCLHKLESLKIHFPFCISRYPMDLLSKRLGFPTCLNKLHLINCSLTRVDLATIGSLPHLQVIELEHISVLGGEWSAVAGDFPCLKYLRINSCDLVYWGVEASAFGVLERLIVEDLWQLKEIRAEMGEINTLNLICVHHCSESAAISAMEIKRALGTMAMGFKSTSLSSPVMVF</sequence>